<evidence type="ECO:0000313" key="2">
    <source>
        <dbReference type="EMBL" id="ADI29278.1"/>
    </source>
</evidence>
<accession>D7DPQ7</accession>
<dbReference type="RefSeq" id="WP_013147594.1">
    <property type="nucleotide sequence ID" value="NC_014207.1"/>
</dbReference>
<organism evidence="2 3">
    <name type="scientific">Methylotenera versatilis (strain 301)</name>
    <dbReference type="NCBI Taxonomy" id="666681"/>
    <lineage>
        <taxon>Bacteria</taxon>
        <taxon>Pseudomonadati</taxon>
        <taxon>Pseudomonadota</taxon>
        <taxon>Betaproteobacteria</taxon>
        <taxon>Nitrosomonadales</taxon>
        <taxon>Methylophilaceae</taxon>
        <taxon>Methylotenera</taxon>
    </lineage>
</organism>
<name>D7DPQ7_METV0</name>
<evidence type="ECO:0000313" key="3">
    <source>
        <dbReference type="Proteomes" id="UP000000383"/>
    </source>
</evidence>
<keyword evidence="1" id="KW-1133">Transmembrane helix</keyword>
<proteinExistence type="predicted"/>
<feature type="transmembrane region" description="Helical" evidence="1">
    <location>
        <begin position="45"/>
        <end position="64"/>
    </location>
</feature>
<dbReference type="STRING" id="666681.M301_0894"/>
<dbReference type="OrthoDB" id="582913at2"/>
<evidence type="ECO:0000256" key="1">
    <source>
        <dbReference type="SAM" id="Phobius"/>
    </source>
</evidence>
<dbReference type="EMBL" id="CP002056">
    <property type="protein sequence ID" value="ADI29278.1"/>
    <property type="molecule type" value="Genomic_DNA"/>
</dbReference>
<dbReference type="eggNOG" id="ENOG50332DJ">
    <property type="taxonomic scope" value="Bacteria"/>
</dbReference>
<reference evidence="3" key="1">
    <citation type="submission" date="2010-05" db="EMBL/GenBank/DDBJ databases">
        <title>Complete sequence of Methylotenera sp. 301.</title>
        <authorList>
            <person name="Lucas S."/>
            <person name="Copeland A."/>
            <person name="Lapidus A."/>
            <person name="Cheng J.-F."/>
            <person name="Bruce D."/>
            <person name="Goodwin L."/>
            <person name="Pitluck S."/>
            <person name="Clum A."/>
            <person name="Land M."/>
            <person name="Hauser L."/>
            <person name="Kyrpides N."/>
            <person name="Ivanova N."/>
            <person name="Chistoservova L."/>
            <person name="Kalyuzhnaya M."/>
            <person name="Woyke T."/>
        </authorList>
    </citation>
    <scope>NUCLEOTIDE SEQUENCE [LARGE SCALE GENOMIC DNA]</scope>
    <source>
        <strain evidence="3">301</strain>
    </source>
</reference>
<protein>
    <submittedName>
        <fullName evidence="2">Uncharacterized protein</fullName>
    </submittedName>
</protein>
<sequence>MDKKENILSSHILPVSATMIGVCMTVISVIQLAPKKGISSWADNVLAIDSLFFLASMMLSYWSIRHKDQRVNAELYADRFFIFGMVMMVAVSFLVAFELFTD</sequence>
<gene>
    <name evidence="2" type="ordered locus">M301_0894</name>
</gene>
<dbReference type="AlphaFoldDB" id="D7DPQ7"/>
<keyword evidence="1" id="KW-0472">Membrane</keyword>
<feature type="transmembrane region" description="Helical" evidence="1">
    <location>
        <begin position="12"/>
        <end position="33"/>
    </location>
</feature>
<dbReference type="Proteomes" id="UP000000383">
    <property type="component" value="Chromosome"/>
</dbReference>
<dbReference type="HOGENOM" id="CLU_164829_0_0_4"/>
<keyword evidence="1" id="KW-0812">Transmembrane</keyword>
<reference evidence="2 3" key="2">
    <citation type="journal article" date="2011" name="J. Bacteriol.">
        <title>Genomes of three methylotrophs from a single niche uncover genetic and metabolic divergence of Methylophilaceae.</title>
        <authorList>
            <person name="Lapidus A."/>
            <person name="Clum A."/>
            <person name="Labutti K."/>
            <person name="Kaluzhnaya M.G."/>
            <person name="Lim S."/>
            <person name="Beck D.A."/>
            <person name="Glavina Del Rio T."/>
            <person name="Nolan M."/>
            <person name="Mavromatis K."/>
            <person name="Huntemann M."/>
            <person name="Lucas S."/>
            <person name="Lidstrom M.E."/>
            <person name="Ivanova N."/>
            <person name="Chistoserdova L."/>
        </authorList>
    </citation>
    <scope>NUCLEOTIDE SEQUENCE [LARGE SCALE GENOMIC DNA]</scope>
    <source>
        <strain evidence="2 3">301</strain>
    </source>
</reference>
<dbReference type="KEGG" id="meh:M301_0894"/>
<keyword evidence="3" id="KW-1185">Reference proteome</keyword>
<feature type="transmembrane region" description="Helical" evidence="1">
    <location>
        <begin position="76"/>
        <end position="97"/>
    </location>
</feature>